<feature type="region of interest" description="Disordered" evidence="1">
    <location>
        <begin position="53"/>
        <end position="84"/>
    </location>
</feature>
<gene>
    <name evidence="2" type="ORF">AXF42_Ash007970</name>
</gene>
<proteinExistence type="predicted"/>
<organism evidence="2 3">
    <name type="scientific">Apostasia shenzhenica</name>
    <dbReference type="NCBI Taxonomy" id="1088818"/>
    <lineage>
        <taxon>Eukaryota</taxon>
        <taxon>Viridiplantae</taxon>
        <taxon>Streptophyta</taxon>
        <taxon>Embryophyta</taxon>
        <taxon>Tracheophyta</taxon>
        <taxon>Spermatophyta</taxon>
        <taxon>Magnoliopsida</taxon>
        <taxon>Liliopsida</taxon>
        <taxon>Asparagales</taxon>
        <taxon>Orchidaceae</taxon>
        <taxon>Apostasioideae</taxon>
        <taxon>Apostasia</taxon>
    </lineage>
</organism>
<evidence type="ECO:0000313" key="2">
    <source>
        <dbReference type="EMBL" id="PKA63174.1"/>
    </source>
</evidence>
<dbReference type="AlphaFoldDB" id="A0A2I0B5U9"/>
<evidence type="ECO:0000313" key="3">
    <source>
        <dbReference type="Proteomes" id="UP000236161"/>
    </source>
</evidence>
<evidence type="ECO:0000256" key="1">
    <source>
        <dbReference type="SAM" id="MobiDB-lite"/>
    </source>
</evidence>
<name>A0A2I0B5U9_9ASPA</name>
<dbReference type="Proteomes" id="UP000236161">
    <property type="component" value="Unassembled WGS sequence"/>
</dbReference>
<reference evidence="2 3" key="1">
    <citation type="journal article" date="2017" name="Nature">
        <title>The Apostasia genome and the evolution of orchids.</title>
        <authorList>
            <person name="Zhang G.Q."/>
            <person name="Liu K.W."/>
            <person name="Li Z."/>
            <person name="Lohaus R."/>
            <person name="Hsiao Y.Y."/>
            <person name="Niu S.C."/>
            <person name="Wang J.Y."/>
            <person name="Lin Y.C."/>
            <person name="Xu Q."/>
            <person name="Chen L.J."/>
            <person name="Yoshida K."/>
            <person name="Fujiwara S."/>
            <person name="Wang Z.W."/>
            <person name="Zhang Y.Q."/>
            <person name="Mitsuda N."/>
            <person name="Wang M."/>
            <person name="Liu G.H."/>
            <person name="Pecoraro L."/>
            <person name="Huang H.X."/>
            <person name="Xiao X.J."/>
            <person name="Lin M."/>
            <person name="Wu X.Y."/>
            <person name="Wu W.L."/>
            <person name="Chen Y.Y."/>
            <person name="Chang S.B."/>
            <person name="Sakamoto S."/>
            <person name="Ohme-Takagi M."/>
            <person name="Yagi M."/>
            <person name="Zeng S.J."/>
            <person name="Shen C.Y."/>
            <person name="Yeh C.M."/>
            <person name="Luo Y.B."/>
            <person name="Tsai W.C."/>
            <person name="Van de Peer Y."/>
            <person name="Liu Z.J."/>
        </authorList>
    </citation>
    <scope>NUCLEOTIDE SEQUENCE [LARGE SCALE GENOMIC DNA]</scope>
    <source>
        <strain evidence="3">cv. Shenzhen</strain>
        <tissue evidence="2">Stem</tissue>
    </source>
</reference>
<protein>
    <submittedName>
        <fullName evidence="2">Uncharacterized protein</fullName>
    </submittedName>
</protein>
<dbReference type="EMBL" id="KZ451911">
    <property type="protein sequence ID" value="PKA63174.1"/>
    <property type="molecule type" value="Genomic_DNA"/>
</dbReference>
<dbReference type="PROSITE" id="PS51257">
    <property type="entry name" value="PROKAR_LIPOPROTEIN"/>
    <property type="match status" value="1"/>
</dbReference>
<accession>A0A2I0B5U9</accession>
<keyword evidence="3" id="KW-1185">Reference proteome</keyword>
<sequence>MLQAASKNIGPDVSQLHLSLSACPDRTISDAARSYQSHKSRVRMLRLLRIPRRIAKIKKPSSRPTTSGSSGGRQQWDPLCGLSN</sequence>